<evidence type="ECO:0000256" key="2">
    <source>
        <dbReference type="ARBA" id="ARBA00022692"/>
    </source>
</evidence>
<keyword evidence="4 5" id="KW-0472">Membrane</keyword>
<dbReference type="InterPro" id="IPR003825">
    <property type="entry name" value="Colicin-V_CvpA"/>
</dbReference>
<dbReference type="Pfam" id="PF02674">
    <property type="entry name" value="Colicin_V"/>
    <property type="match status" value="1"/>
</dbReference>
<sequence>MELFHFFTLDIILLIFLLGFAAWGFGNGFIRAVGGIVGIIIAAFVAGHFYLPLADLVGRVFGPFQGVARIASFALLFLLVGRLFGFVVLIAERAFDFLAFLPFLKSINHLAGALFGLILGVLVLGTLLYIAGKYSIWTGFNDAVIASQLAQYLLSASSILRPLFPEALRQLQSYF</sequence>
<organism evidence="6 7">
    <name type="scientific">Candidatus Uhrbacteria bacterium CG10_big_fil_rev_8_21_14_0_10_48_11</name>
    <dbReference type="NCBI Taxonomy" id="1975037"/>
    <lineage>
        <taxon>Bacteria</taxon>
        <taxon>Candidatus Uhriibacteriota</taxon>
    </lineage>
</organism>
<dbReference type="AlphaFoldDB" id="A0A2M8LE69"/>
<evidence type="ECO:0000313" key="7">
    <source>
        <dbReference type="Proteomes" id="UP000231152"/>
    </source>
</evidence>
<proteinExistence type="predicted"/>
<dbReference type="GO" id="GO:0016020">
    <property type="term" value="C:membrane"/>
    <property type="evidence" value="ECO:0007669"/>
    <property type="project" value="UniProtKB-SubCell"/>
</dbReference>
<comment type="caution">
    <text evidence="6">The sequence shown here is derived from an EMBL/GenBank/DDBJ whole genome shotgun (WGS) entry which is preliminary data.</text>
</comment>
<evidence type="ECO:0000313" key="6">
    <source>
        <dbReference type="EMBL" id="PJE75666.1"/>
    </source>
</evidence>
<evidence type="ECO:0000256" key="4">
    <source>
        <dbReference type="ARBA" id="ARBA00023136"/>
    </source>
</evidence>
<feature type="transmembrane region" description="Helical" evidence="5">
    <location>
        <begin position="110"/>
        <end position="131"/>
    </location>
</feature>
<evidence type="ECO:0000256" key="5">
    <source>
        <dbReference type="SAM" id="Phobius"/>
    </source>
</evidence>
<dbReference type="Proteomes" id="UP000231152">
    <property type="component" value="Unassembled WGS sequence"/>
</dbReference>
<evidence type="ECO:0000256" key="1">
    <source>
        <dbReference type="ARBA" id="ARBA00004141"/>
    </source>
</evidence>
<gene>
    <name evidence="6" type="ORF">COV04_03645</name>
</gene>
<comment type="subcellular location">
    <subcellularLocation>
        <location evidence="1">Membrane</location>
        <topology evidence="1">Multi-pass membrane protein</topology>
    </subcellularLocation>
</comment>
<feature type="transmembrane region" description="Helical" evidence="5">
    <location>
        <begin position="6"/>
        <end position="25"/>
    </location>
</feature>
<keyword evidence="3 5" id="KW-1133">Transmembrane helix</keyword>
<evidence type="ECO:0000256" key="3">
    <source>
        <dbReference type="ARBA" id="ARBA00022989"/>
    </source>
</evidence>
<protein>
    <recommendedName>
        <fullName evidence="8">Colicin V production protein</fullName>
    </recommendedName>
</protein>
<dbReference type="PANTHER" id="PTHR37306">
    <property type="entry name" value="COLICIN V PRODUCTION PROTEIN"/>
    <property type="match status" value="1"/>
</dbReference>
<accession>A0A2M8LE69</accession>
<evidence type="ECO:0008006" key="8">
    <source>
        <dbReference type="Google" id="ProtNLM"/>
    </source>
</evidence>
<feature type="transmembrane region" description="Helical" evidence="5">
    <location>
        <begin position="70"/>
        <end position="90"/>
    </location>
</feature>
<name>A0A2M8LE69_9BACT</name>
<dbReference type="GO" id="GO:0009403">
    <property type="term" value="P:toxin biosynthetic process"/>
    <property type="evidence" value="ECO:0007669"/>
    <property type="project" value="InterPro"/>
</dbReference>
<dbReference type="PANTHER" id="PTHR37306:SF1">
    <property type="entry name" value="COLICIN V PRODUCTION PROTEIN"/>
    <property type="match status" value="1"/>
</dbReference>
<keyword evidence="2 5" id="KW-0812">Transmembrane</keyword>
<dbReference type="EMBL" id="PFET01000012">
    <property type="protein sequence ID" value="PJE75666.1"/>
    <property type="molecule type" value="Genomic_DNA"/>
</dbReference>
<feature type="transmembrane region" description="Helical" evidence="5">
    <location>
        <begin position="32"/>
        <end position="50"/>
    </location>
</feature>
<reference evidence="6 7" key="1">
    <citation type="submission" date="2017-09" db="EMBL/GenBank/DDBJ databases">
        <title>Depth-based differentiation of microbial function through sediment-hosted aquifers and enrichment of novel symbionts in the deep terrestrial subsurface.</title>
        <authorList>
            <person name="Probst A.J."/>
            <person name="Ladd B."/>
            <person name="Jarett J.K."/>
            <person name="Geller-Mcgrath D.E."/>
            <person name="Sieber C.M."/>
            <person name="Emerson J.B."/>
            <person name="Anantharaman K."/>
            <person name="Thomas B.C."/>
            <person name="Malmstrom R."/>
            <person name="Stieglmeier M."/>
            <person name="Klingl A."/>
            <person name="Woyke T."/>
            <person name="Ryan C.M."/>
            <person name="Banfield J.F."/>
        </authorList>
    </citation>
    <scope>NUCLEOTIDE SEQUENCE [LARGE SCALE GENOMIC DNA]</scope>
    <source>
        <strain evidence="6">CG10_big_fil_rev_8_21_14_0_10_48_11</strain>
    </source>
</reference>